<dbReference type="PANTHER" id="PTHR36505:SF1">
    <property type="entry name" value="BLR1072 PROTEIN"/>
    <property type="match status" value="1"/>
</dbReference>
<dbReference type="InterPro" id="IPR027275">
    <property type="entry name" value="PRC-brl_dom"/>
</dbReference>
<dbReference type="PANTHER" id="PTHR36505">
    <property type="entry name" value="BLR1072 PROTEIN"/>
    <property type="match status" value="1"/>
</dbReference>
<evidence type="ECO:0000313" key="1">
    <source>
        <dbReference type="EMBL" id="SOR31643.1"/>
    </source>
</evidence>
<accession>A0A1P8QJI8</accession>
<dbReference type="InterPro" id="IPR011033">
    <property type="entry name" value="PRC_barrel-like_sf"/>
</dbReference>
<dbReference type="RefSeq" id="WP_015950041.1">
    <property type="nucleotide sequence ID" value="NZ_CP019322.1"/>
</dbReference>
<proteinExistence type="predicted"/>
<dbReference type="Gene3D" id="2.30.30.240">
    <property type="entry name" value="PRC-barrel domain"/>
    <property type="match status" value="1"/>
</dbReference>
<reference evidence="2" key="1">
    <citation type="submission" date="2017-10" db="EMBL/GenBank/DDBJ databases">
        <authorList>
            <person name="Regsiter A."/>
            <person name="William W."/>
        </authorList>
    </citation>
    <scope>NUCLEOTIDE SEQUENCE [LARGE SCALE GENOMIC DNA]</scope>
</reference>
<dbReference type="AlphaFoldDB" id="A0A1P8QJI8"/>
<dbReference type="EMBL" id="LT962688">
    <property type="protein sequence ID" value="SOR31643.1"/>
    <property type="molecule type" value="Genomic_DNA"/>
</dbReference>
<dbReference type="Pfam" id="PF05239">
    <property type="entry name" value="PRC"/>
    <property type="match status" value="1"/>
</dbReference>
<name>A0A1P8QJI8_METEX</name>
<evidence type="ECO:0000313" key="2">
    <source>
        <dbReference type="Proteomes" id="UP000233769"/>
    </source>
</evidence>
<protein>
    <submittedName>
        <fullName evidence="1">PRC-barrel domain protein</fullName>
    </submittedName>
</protein>
<gene>
    <name evidence="1" type="ORF">TK0001_5058</name>
</gene>
<dbReference type="SUPFAM" id="SSF50346">
    <property type="entry name" value="PRC-barrel domain"/>
    <property type="match status" value="1"/>
</dbReference>
<organism evidence="1 2">
    <name type="scientific">Methylorubrum extorquens</name>
    <name type="common">Methylobacterium dichloromethanicum</name>
    <name type="synonym">Methylobacterium extorquens</name>
    <dbReference type="NCBI Taxonomy" id="408"/>
    <lineage>
        <taxon>Bacteria</taxon>
        <taxon>Pseudomonadati</taxon>
        <taxon>Pseudomonadota</taxon>
        <taxon>Alphaproteobacteria</taxon>
        <taxon>Hyphomicrobiales</taxon>
        <taxon>Methylobacteriaceae</taxon>
        <taxon>Methylorubrum</taxon>
    </lineage>
</organism>
<dbReference type="Proteomes" id="UP000233769">
    <property type="component" value="Chromosome tk0001"/>
</dbReference>
<sequence length="121" mass="13568">MSDAHTTSAPSHPFIESSRVEGTAVYDANGKQIGIIKRLVIEKVNGNVAYAVTSFRKFIGGSSDSHTIPWNYLHYDLGLQGYRTNITEEQLHNAPEFSRRDDHLISGQEWELLAEYYAGPL</sequence>